<evidence type="ECO:0000256" key="4">
    <source>
        <dbReference type="ARBA" id="ARBA00022989"/>
    </source>
</evidence>
<dbReference type="InterPro" id="IPR020846">
    <property type="entry name" value="MFS_dom"/>
</dbReference>
<dbReference type="Pfam" id="PF07690">
    <property type="entry name" value="MFS_1"/>
    <property type="match status" value="1"/>
</dbReference>
<evidence type="ECO:0000313" key="8">
    <source>
        <dbReference type="EMBL" id="MFD2729952.1"/>
    </source>
</evidence>
<dbReference type="InterPro" id="IPR036259">
    <property type="entry name" value="MFS_trans_sf"/>
</dbReference>
<feature type="transmembrane region" description="Helical" evidence="6">
    <location>
        <begin position="126"/>
        <end position="150"/>
    </location>
</feature>
<accession>A0ABW5TKW7</accession>
<comment type="subcellular location">
    <subcellularLocation>
        <location evidence="1">Cell membrane</location>
        <topology evidence="1">Multi-pass membrane protein</topology>
    </subcellularLocation>
</comment>
<keyword evidence="5 6" id="KW-0472">Membrane</keyword>
<gene>
    <name evidence="8" type="ORF">ACFSR0_11265</name>
</gene>
<proteinExistence type="predicted"/>
<keyword evidence="3 6" id="KW-0812">Transmembrane</keyword>
<dbReference type="InterPro" id="IPR011701">
    <property type="entry name" value="MFS"/>
</dbReference>
<evidence type="ECO:0000256" key="3">
    <source>
        <dbReference type="ARBA" id="ARBA00022692"/>
    </source>
</evidence>
<name>A0ABW5TKW7_9ENTE</name>
<evidence type="ECO:0000256" key="6">
    <source>
        <dbReference type="SAM" id="Phobius"/>
    </source>
</evidence>
<dbReference type="Gene3D" id="1.20.1250.20">
    <property type="entry name" value="MFS general substrate transporter like domains"/>
    <property type="match status" value="1"/>
</dbReference>
<keyword evidence="4 6" id="KW-1133">Transmembrane helix</keyword>
<feature type="transmembrane region" description="Helical" evidence="6">
    <location>
        <begin position="67"/>
        <end position="85"/>
    </location>
</feature>
<feature type="transmembrane region" description="Helical" evidence="6">
    <location>
        <begin position="332"/>
        <end position="353"/>
    </location>
</feature>
<dbReference type="EMBL" id="JBHUMO010000072">
    <property type="protein sequence ID" value="MFD2729952.1"/>
    <property type="molecule type" value="Genomic_DNA"/>
</dbReference>
<feature type="transmembrane region" description="Helical" evidence="6">
    <location>
        <begin position="295"/>
        <end position="311"/>
    </location>
</feature>
<dbReference type="CDD" id="cd17325">
    <property type="entry name" value="MFS_MdtG_SLC18_like"/>
    <property type="match status" value="1"/>
</dbReference>
<feature type="transmembrane region" description="Helical" evidence="6">
    <location>
        <begin position="156"/>
        <end position="175"/>
    </location>
</feature>
<feature type="transmembrane region" description="Helical" evidence="6">
    <location>
        <begin position="91"/>
        <end position="114"/>
    </location>
</feature>
<evidence type="ECO:0000256" key="5">
    <source>
        <dbReference type="ARBA" id="ARBA00023136"/>
    </source>
</evidence>
<reference evidence="9" key="1">
    <citation type="journal article" date="2019" name="Int. J. Syst. Evol. Microbiol.">
        <title>The Global Catalogue of Microorganisms (GCM) 10K type strain sequencing project: providing services to taxonomists for standard genome sequencing and annotation.</title>
        <authorList>
            <consortium name="The Broad Institute Genomics Platform"/>
            <consortium name="The Broad Institute Genome Sequencing Center for Infectious Disease"/>
            <person name="Wu L."/>
            <person name="Ma J."/>
        </authorList>
    </citation>
    <scope>NUCLEOTIDE SEQUENCE [LARGE SCALE GENOMIC DNA]</scope>
    <source>
        <strain evidence="9">TISTR 932</strain>
    </source>
</reference>
<feature type="transmembrane region" description="Helical" evidence="6">
    <location>
        <begin position="242"/>
        <end position="261"/>
    </location>
</feature>
<comment type="caution">
    <text evidence="8">The sequence shown here is derived from an EMBL/GenBank/DDBJ whole genome shotgun (WGS) entry which is preliminary data.</text>
</comment>
<feature type="transmembrane region" description="Helical" evidence="6">
    <location>
        <begin position="359"/>
        <end position="376"/>
    </location>
</feature>
<sequence>MLLLAYANLFLVFLGVGLVIPVLPLLKEEMHLSGTTMGLMVSIFAFAQLIVSPFAGHASDKWGRKRMIVLGLGLFSISEFLFGWAQSVSWFYVSRLIGGASAACIMPSVTAYVADLTTLKERSKAMGYVSAAISGGFIIGPGIGGLLAVFGTRTPFFAAGVVAFIGFCFTSLFLKEVPKSEQVGRAIEANSSEKQSIFSVLFHPLFFGFFIVILISSFGLQAFESIYSIMASWNFGFTTADISLIIMFSGGFALIAQLFFFHRIVEKIGEIRLIQWTFFISALFIIVISMTNQHWLVVLATFIVFLAFDLFRPAVTSYLSHHAGENQGVVNGLNSTFTSIGNILGPIVAGALFDMNPVSPYYVAGIILFITGLLSLKLQKRNY</sequence>
<dbReference type="InterPro" id="IPR001958">
    <property type="entry name" value="Tet-R_TetA/multi-R_MdtG-like"/>
</dbReference>
<feature type="domain" description="Major facilitator superfamily (MFS) profile" evidence="7">
    <location>
        <begin position="1"/>
        <end position="383"/>
    </location>
</feature>
<dbReference type="RefSeq" id="WP_379983010.1">
    <property type="nucleotide sequence ID" value="NZ_JBHUMO010000072.1"/>
</dbReference>
<evidence type="ECO:0000256" key="2">
    <source>
        <dbReference type="ARBA" id="ARBA00022448"/>
    </source>
</evidence>
<dbReference type="Proteomes" id="UP001597427">
    <property type="component" value="Unassembled WGS sequence"/>
</dbReference>
<keyword evidence="9" id="KW-1185">Reference proteome</keyword>
<feature type="transmembrane region" description="Helical" evidence="6">
    <location>
        <begin position="273"/>
        <end position="289"/>
    </location>
</feature>
<protein>
    <submittedName>
        <fullName evidence="8">MFS transporter</fullName>
    </submittedName>
</protein>
<keyword evidence="2" id="KW-0813">Transport</keyword>
<evidence type="ECO:0000259" key="7">
    <source>
        <dbReference type="PROSITE" id="PS50850"/>
    </source>
</evidence>
<feature type="transmembrane region" description="Helical" evidence="6">
    <location>
        <begin position="7"/>
        <end position="26"/>
    </location>
</feature>
<evidence type="ECO:0000313" key="9">
    <source>
        <dbReference type="Proteomes" id="UP001597427"/>
    </source>
</evidence>
<dbReference type="SUPFAM" id="SSF103473">
    <property type="entry name" value="MFS general substrate transporter"/>
    <property type="match status" value="1"/>
</dbReference>
<feature type="transmembrane region" description="Helical" evidence="6">
    <location>
        <begin position="32"/>
        <end position="55"/>
    </location>
</feature>
<dbReference type="PANTHER" id="PTHR23504">
    <property type="entry name" value="MAJOR FACILITATOR SUPERFAMILY DOMAIN-CONTAINING PROTEIN 10"/>
    <property type="match status" value="1"/>
</dbReference>
<dbReference type="PROSITE" id="PS50850">
    <property type="entry name" value="MFS"/>
    <property type="match status" value="1"/>
</dbReference>
<feature type="transmembrane region" description="Helical" evidence="6">
    <location>
        <begin position="196"/>
        <end position="222"/>
    </location>
</feature>
<organism evidence="8 9">
    <name type="scientific">Enterococcus camelliae</name>
    <dbReference type="NCBI Taxonomy" id="453959"/>
    <lineage>
        <taxon>Bacteria</taxon>
        <taxon>Bacillati</taxon>
        <taxon>Bacillota</taxon>
        <taxon>Bacilli</taxon>
        <taxon>Lactobacillales</taxon>
        <taxon>Enterococcaceae</taxon>
        <taxon>Enterococcus</taxon>
    </lineage>
</organism>
<dbReference type="PRINTS" id="PR01035">
    <property type="entry name" value="TCRTETA"/>
</dbReference>
<evidence type="ECO:0000256" key="1">
    <source>
        <dbReference type="ARBA" id="ARBA00004651"/>
    </source>
</evidence>
<dbReference type="PANTHER" id="PTHR23504:SF115">
    <property type="entry name" value="MULTIDRUG RESISTANCE PROTEIN 2"/>
    <property type="match status" value="1"/>
</dbReference>